<organism evidence="14 15">
    <name type="scientific">Actinoplanes lutulentus</name>
    <dbReference type="NCBI Taxonomy" id="1287878"/>
    <lineage>
        <taxon>Bacteria</taxon>
        <taxon>Bacillati</taxon>
        <taxon>Actinomycetota</taxon>
        <taxon>Actinomycetes</taxon>
        <taxon>Micromonosporales</taxon>
        <taxon>Micromonosporaceae</taxon>
        <taxon>Actinoplanes</taxon>
    </lineage>
</organism>
<dbReference type="InterPro" id="IPR021050">
    <property type="entry name" value="Cyt_c_oxidase_su4_actinobac"/>
</dbReference>
<comment type="function">
    <text evidence="1">Part of cytochrome c oxidase, its function is unknown.</text>
</comment>
<evidence type="ECO:0000256" key="2">
    <source>
        <dbReference type="ARBA" id="ARBA00004651"/>
    </source>
</evidence>
<dbReference type="Proteomes" id="UP000249341">
    <property type="component" value="Unassembled WGS sequence"/>
</dbReference>
<dbReference type="Pfam" id="PF12270">
    <property type="entry name" value="Cyt_c_ox_IV"/>
    <property type="match status" value="1"/>
</dbReference>
<evidence type="ECO:0000256" key="8">
    <source>
        <dbReference type="ARBA" id="ARBA00022989"/>
    </source>
</evidence>
<dbReference type="GO" id="GO:0004129">
    <property type="term" value="F:cytochrome-c oxidase activity"/>
    <property type="evidence" value="ECO:0007669"/>
    <property type="project" value="UniProtKB-EC"/>
</dbReference>
<feature type="transmembrane region" description="Helical" evidence="13">
    <location>
        <begin position="7"/>
        <end position="27"/>
    </location>
</feature>
<evidence type="ECO:0000256" key="9">
    <source>
        <dbReference type="ARBA" id="ARBA00023136"/>
    </source>
</evidence>
<keyword evidence="8 13" id="KW-1133">Transmembrane helix</keyword>
<proteinExistence type="inferred from homology"/>
<keyword evidence="7" id="KW-1278">Translocase</keyword>
<feature type="transmembrane region" description="Helical" evidence="13">
    <location>
        <begin position="47"/>
        <end position="71"/>
    </location>
</feature>
<dbReference type="PIRSF" id="PIRSF017385">
    <property type="entry name" value="CtaF"/>
    <property type="match status" value="1"/>
</dbReference>
<dbReference type="RefSeq" id="WP_111648861.1">
    <property type="nucleotide sequence ID" value="NZ_JACHWI010000001.1"/>
</dbReference>
<dbReference type="AlphaFoldDB" id="A0A327ZFB1"/>
<dbReference type="EMBL" id="QLMJ01000004">
    <property type="protein sequence ID" value="RAK39644.1"/>
    <property type="molecule type" value="Genomic_DNA"/>
</dbReference>
<comment type="caution">
    <text evidence="14">The sequence shown here is derived from an EMBL/GenBank/DDBJ whole genome shotgun (WGS) entry which is preliminary data.</text>
</comment>
<accession>A0A327ZFB1</accession>
<evidence type="ECO:0000256" key="10">
    <source>
        <dbReference type="ARBA" id="ARBA00031366"/>
    </source>
</evidence>
<evidence type="ECO:0000256" key="1">
    <source>
        <dbReference type="ARBA" id="ARBA00002536"/>
    </source>
</evidence>
<dbReference type="EC" id="7.1.1.9" evidence="4"/>
<dbReference type="GO" id="GO:0005886">
    <property type="term" value="C:plasma membrane"/>
    <property type="evidence" value="ECO:0007669"/>
    <property type="project" value="UniProtKB-SubCell"/>
</dbReference>
<sequence>MRTEYKIFTGVAVFLFGAAAVYGFYTHATATDGAVSSGSAYAGGVEWVGVIALILSGLLCSMCGGFFWFVARRIDLRPEDREDGEIFEGAGEVGFFSPGSYWPFGIALSAAIAGLGLVFWMWWLLALGLIAVVMTSCGMLFEYYSGTRHPETSSHH</sequence>
<evidence type="ECO:0000256" key="3">
    <source>
        <dbReference type="ARBA" id="ARBA00006870"/>
    </source>
</evidence>
<keyword evidence="5" id="KW-1003">Cell membrane</keyword>
<evidence type="ECO:0000256" key="13">
    <source>
        <dbReference type="SAM" id="Phobius"/>
    </source>
</evidence>
<keyword evidence="6 13" id="KW-0812">Transmembrane</keyword>
<comment type="subcellular location">
    <subcellularLocation>
        <location evidence="2">Cell membrane</location>
        <topology evidence="2">Multi-pass membrane protein</topology>
    </subcellularLocation>
</comment>
<evidence type="ECO:0000256" key="7">
    <source>
        <dbReference type="ARBA" id="ARBA00022967"/>
    </source>
</evidence>
<feature type="transmembrane region" description="Helical" evidence="13">
    <location>
        <begin position="101"/>
        <end position="120"/>
    </location>
</feature>
<protein>
    <recommendedName>
        <fullName evidence="4">cytochrome-c oxidase</fullName>
        <ecNumber evidence="4">7.1.1.9</ecNumber>
    </recommendedName>
    <alternativeName>
        <fullName evidence="11">Cytochrome aa3 subunit 4</fullName>
    </alternativeName>
    <alternativeName>
        <fullName evidence="10">Cytochrome c oxidase polypeptide IV</fullName>
    </alternativeName>
</protein>
<reference evidence="14 15" key="1">
    <citation type="submission" date="2018-06" db="EMBL/GenBank/DDBJ databases">
        <title>Genomic Encyclopedia of Type Strains, Phase III (KMG-III): the genomes of soil and plant-associated and newly described type strains.</title>
        <authorList>
            <person name="Whitman W."/>
        </authorList>
    </citation>
    <scope>NUCLEOTIDE SEQUENCE [LARGE SCALE GENOMIC DNA]</scope>
    <source>
        <strain evidence="14 15">CGMCC 4.7090</strain>
    </source>
</reference>
<gene>
    <name evidence="14" type="ORF">B0I29_104181</name>
</gene>
<dbReference type="GO" id="GO:0022900">
    <property type="term" value="P:electron transport chain"/>
    <property type="evidence" value="ECO:0007669"/>
    <property type="project" value="InterPro"/>
</dbReference>
<feature type="transmembrane region" description="Helical" evidence="13">
    <location>
        <begin position="126"/>
        <end position="144"/>
    </location>
</feature>
<evidence type="ECO:0000256" key="5">
    <source>
        <dbReference type="ARBA" id="ARBA00022475"/>
    </source>
</evidence>
<evidence type="ECO:0000313" key="14">
    <source>
        <dbReference type="EMBL" id="RAK39644.1"/>
    </source>
</evidence>
<name>A0A327ZFB1_9ACTN</name>
<keyword evidence="15" id="KW-1185">Reference proteome</keyword>
<comment type="catalytic activity">
    <reaction evidence="12">
        <text>4 Fe(II)-[cytochrome c] + O2 + 8 H(+)(in) = 4 Fe(III)-[cytochrome c] + 2 H2O + 4 H(+)(out)</text>
        <dbReference type="Rhea" id="RHEA:11436"/>
        <dbReference type="Rhea" id="RHEA-COMP:10350"/>
        <dbReference type="Rhea" id="RHEA-COMP:14399"/>
        <dbReference type="ChEBI" id="CHEBI:15377"/>
        <dbReference type="ChEBI" id="CHEBI:15378"/>
        <dbReference type="ChEBI" id="CHEBI:15379"/>
        <dbReference type="ChEBI" id="CHEBI:29033"/>
        <dbReference type="ChEBI" id="CHEBI:29034"/>
        <dbReference type="EC" id="7.1.1.9"/>
    </reaction>
</comment>
<evidence type="ECO:0000256" key="12">
    <source>
        <dbReference type="ARBA" id="ARBA00047816"/>
    </source>
</evidence>
<evidence type="ECO:0000256" key="4">
    <source>
        <dbReference type="ARBA" id="ARBA00012949"/>
    </source>
</evidence>
<evidence type="ECO:0000256" key="6">
    <source>
        <dbReference type="ARBA" id="ARBA00022692"/>
    </source>
</evidence>
<evidence type="ECO:0000256" key="11">
    <source>
        <dbReference type="ARBA" id="ARBA00031401"/>
    </source>
</evidence>
<keyword evidence="9 13" id="KW-0472">Membrane</keyword>
<comment type="similarity">
    <text evidence="3">Belongs to the cytochrome c oxidase bacterial subunit CtaF family.</text>
</comment>
<evidence type="ECO:0000313" key="15">
    <source>
        <dbReference type="Proteomes" id="UP000249341"/>
    </source>
</evidence>
<dbReference type="OrthoDB" id="5244617at2"/>